<dbReference type="RefSeq" id="WP_380884167.1">
    <property type="nucleotide sequence ID" value="NZ_JBHUMB010000006.1"/>
</dbReference>
<feature type="domain" description="Acyltransferase 3" evidence="2">
    <location>
        <begin position="6"/>
        <end position="318"/>
    </location>
</feature>
<keyword evidence="3" id="KW-0808">Transferase</keyword>
<evidence type="ECO:0000259" key="2">
    <source>
        <dbReference type="Pfam" id="PF01757"/>
    </source>
</evidence>
<dbReference type="PANTHER" id="PTHR37312">
    <property type="entry name" value="MEMBRANE-BOUND ACYLTRANSFERASE YKRP-RELATED"/>
    <property type="match status" value="1"/>
</dbReference>
<evidence type="ECO:0000313" key="4">
    <source>
        <dbReference type="Proteomes" id="UP001597418"/>
    </source>
</evidence>
<evidence type="ECO:0000313" key="3">
    <source>
        <dbReference type="EMBL" id="MFD2742999.1"/>
    </source>
</evidence>
<feature type="transmembrane region" description="Helical" evidence="1">
    <location>
        <begin position="110"/>
        <end position="130"/>
    </location>
</feature>
<keyword evidence="1" id="KW-0812">Transmembrane</keyword>
<comment type="caution">
    <text evidence="3">The sequence shown here is derived from an EMBL/GenBank/DDBJ whole genome shotgun (WGS) entry which is preliminary data.</text>
</comment>
<dbReference type="InterPro" id="IPR002656">
    <property type="entry name" value="Acyl_transf_3_dom"/>
</dbReference>
<keyword evidence="3" id="KW-0012">Acyltransferase</keyword>
<protein>
    <submittedName>
        <fullName evidence="3">Acyltransferase family protein</fullName>
    </submittedName>
</protein>
<dbReference type="InterPro" id="IPR052734">
    <property type="entry name" value="Nod_factor_acetyltransferase"/>
</dbReference>
<feature type="transmembrane region" description="Helical" evidence="1">
    <location>
        <begin position="299"/>
        <end position="321"/>
    </location>
</feature>
<proteinExistence type="predicted"/>
<feature type="transmembrane region" description="Helical" evidence="1">
    <location>
        <begin position="164"/>
        <end position="181"/>
    </location>
</feature>
<gene>
    <name evidence="3" type="ORF">ACFSQ6_06275</name>
</gene>
<dbReference type="Pfam" id="PF01757">
    <property type="entry name" value="Acyl_transf_3"/>
    <property type="match status" value="1"/>
</dbReference>
<name>A0ABW5UAR0_9SPHI</name>
<feature type="transmembrane region" description="Helical" evidence="1">
    <location>
        <begin position="260"/>
        <end position="279"/>
    </location>
</feature>
<accession>A0ABW5UAR0</accession>
<feature type="transmembrane region" description="Helical" evidence="1">
    <location>
        <begin position="142"/>
        <end position="158"/>
    </location>
</feature>
<keyword evidence="4" id="KW-1185">Reference proteome</keyword>
<dbReference type="EMBL" id="JBHUMB010000006">
    <property type="protein sequence ID" value="MFD2742999.1"/>
    <property type="molecule type" value="Genomic_DNA"/>
</dbReference>
<dbReference type="GO" id="GO:0016746">
    <property type="term" value="F:acyltransferase activity"/>
    <property type="evidence" value="ECO:0007669"/>
    <property type="project" value="UniProtKB-KW"/>
</dbReference>
<sequence length="339" mass="39063">MHRNETIDIAKGISILLMTLSHFTISDTYESISTFNSYLIIFKVPLFLFISGYLFSFYPDLKAFIKHKTNGLLKPAIVLIVSLFLFYSAIKPSFRNEALEALTTLKFKDFLLPMWFPISLYFGLVIFHIILSAWESHSKKKLLYAILALIGVFLANGFKIDYLYAYTYIYVVLFLAIGYTFKKHKSLLKDYLVNNSVIFLIILFSYGLLMYFKNTLNIRLNIVADIFGNTFFTLLSVACGIYLVFFISKHVLRRITPLKLVFVACGKASLFILCFHALIEPNLYKISRKFIPQSSYKLLVIADIANFVFTIGLCILIYIVAKRTPIINSVLFYKQKKPI</sequence>
<feature type="transmembrane region" description="Helical" evidence="1">
    <location>
        <begin position="37"/>
        <end position="59"/>
    </location>
</feature>
<feature type="transmembrane region" description="Helical" evidence="1">
    <location>
        <begin position="71"/>
        <end position="90"/>
    </location>
</feature>
<feature type="transmembrane region" description="Helical" evidence="1">
    <location>
        <begin position="193"/>
        <end position="211"/>
    </location>
</feature>
<dbReference type="PANTHER" id="PTHR37312:SF1">
    <property type="entry name" value="MEMBRANE-BOUND ACYLTRANSFERASE YKRP-RELATED"/>
    <property type="match status" value="1"/>
</dbReference>
<feature type="transmembrane region" description="Helical" evidence="1">
    <location>
        <begin position="7"/>
        <end position="25"/>
    </location>
</feature>
<keyword evidence="1" id="KW-0472">Membrane</keyword>
<keyword evidence="1" id="KW-1133">Transmembrane helix</keyword>
<feature type="transmembrane region" description="Helical" evidence="1">
    <location>
        <begin position="231"/>
        <end position="248"/>
    </location>
</feature>
<reference evidence="4" key="1">
    <citation type="journal article" date="2019" name="Int. J. Syst. Evol. Microbiol.">
        <title>The Global Catalogue of Microorganisms (GCM) 10K type strain sequencing project: providing services to taxonomists for standard genome sequencing and annotation.</title>
        <authorList>
            <consortium name="The Broad Institute Genomics Platform"/>
            <consortium name="The Broad Institute Genome Sequencing Center for Infectious Disease"/>
            <person name="Wu L."/>
            <person name="Ma J."/>
        </authorList>
    </citation>
    <scope>NUCLEOTIDE SEQUENCE [LARGE SCALE GENOMIC DNA]</scope>
    <source>
        <strain evidence="4">KCTC 42247</strain>
    </source>
</reference>
<evidence type="ECO:0000256" key="1">
    <source>
        <dbReference type="SAM" id="Phobius"/>
    </source>
</evidence>
<dbReference type="Proteomes" id="UP001597418">
    <property type="component" value="Unassembled WGS sequence"/>
</dbReference>
<organism evidence="3 4">
    <name type="scientific">Sphingobacterium populi</name>
    <dbReference type="NCBI Taxonomy" id="1812824"/>
    <lineage>
        <taxon>Bacteria</taxon>
        <taxon>Pseudomonadati</taxon>
        <taxon>Bacteroidota</taxon>
        <taxon>Sphingobacteriia</taxon>
        <taxon>Sphingobacteriales</taxon>
        <taxon>Sphingobacteriaceae</taxon>
        <taxon>Sphingobacterium</taxon>
    </lineage>
</organism>